<evidence type="ECO:0000313" key="6">
    <source>
        <dbReference type="Proteomes" id="UP000257127"/>
    </source>
</evidence>
<accession>A0A3E1EUP2</accession>
<protein>
    <submittedName>
        <fullName evidence="5">IS66 family transposase</fullName>
    </submittedName>
</protein>
<comment type="caution">
    <text evidence="5">The sequence shown here is derived from an EMBL/GenBank/DDBJ whole genome shotgun (WGS) entry which is preliminary data.</text>
</comment>
<dbReference type="InterPro" id="IPR004291">
    <property type="entry name" value="Transposase_IS66_central"/>
</dbReference>
<dbReference type="InterPro" id="IPR024463">
    <property type="entry name" value="Transposase_TnpC_homeodom"/>
</dbReference>
<keyword evidence="6" id="KW-1185">Reference proteome</keyword>
<evidence type="ECO:0000256" key="1">
    <source>
        <dbReference type="SAM" id="MobiDB-lite"/>
    </source>
</evidence>
<organism evidence="5 6">
    <name type="scientific">Brumimicrobium aurantiacum</name>
    <dbReference type="NCBI Taxonomy" id="1737063"/>
    <lineage>
        <taxon>Bacteria</taxon>
        <taxon>Pseudomonadati</taxon>
        <taxon>Bacteroidota</taxon>
        <taxon>Flavobacteriia</taxon>
        <taxon>Flavobacteriales</taxon>
        <taxon>Crocinitomicaceae</taxon>
        <taxon>Brumimicrobium</taxon>
    </lineage>
</organism>
<evidence type="ECO:0000313" key="5">
    <source>
        <dbReference type="EMBL" id="RFC53248.1"/>
    </source>
</evidence>
<dbReference type="OrthoDB" id="9760067at2"/>
<dbReference type="EMBL" id="QURB01000011">
    <property type="protein sequence ID" value="RFC53248.1"/>
    <property type="molecule type" value="Genomic_DNA"/>
</dbReference>
<dbReference type="Pfam" id="PF03050">
    <property type="entry name" value="DDE_Tnp_IS66"/>
    <property type="match status" value="1"/>
</dbReference>
<sequence>MENELENMSKQELIEQLLTLQKSNQKLESSNQKLESSNQKLESSNQKLESSNQKLEFSNQKLDFVNQKKDQDIAKKEDDIARLNIIVANLQRMLFGSKKERFINKSKDQLALSFEEFASQEALADDTPVKEKITYERKKSSKHTGRNKLPENLPVTEEFIEPKDLTEDMVKLGEEITEILEYTPAQFFKRRIIRPKYVNKNTQEIKIAELPSRPIEKCLAGNSVLTHILVSKYVDHLPLYRQQQIFKRADIEIAPSTIDSWVALTGNLLVPLYDRMVEYVKHQRYLQADETTLKVLDKNKKGKIHLGYLWVYHAVESKLCVFDYQKGRGTDAPRQMLTDYRGALQTDGYKVYNHYCLSKEIKHLACWAHARRYFEKALMQDKKRASYVLEEIQKLYAVERKIADLTAEERHEVRLEEALPIINNLGKWMHRERNMVLPKSLIGKAIEYCTKLWSSLMTYLENGNYHIDNNAIENKIRPVAIGRKNYLFAGSHNGAQRTAMFYTFFANCKLNGVNPEKWLNKVLEVIADYPCNKLQDLFPENLEV</sequence>
<dbReference type="Pfam" id="PF13817">
    <property type="entry name" value="DDE_Tnp_IS66_C"/>
    <property type="match status" value="1"/>
</dbReference>
<dbReference type="Proteomes" id="UP000257127">
    <property type="component" value="Unassembled WGS sequence"/>
</dbReference>
<dbReference type="PANTHER" id="PTHR33678">
    <property type="entry name" value="BLL1576 PROTEIN"/>
    <property type="match status" value="1"/>
</dbReference>
<dbReference type="NCBIfam" id="NF033517">
    <property type="entry name" value="transpos_IS66"/>
    <property type="match status" value="1"/>
</dbReference>
<evidence type="ECO:0000259" key="2">
    <source>
        <dbReference type="Pfam" id="PF03050"/>
    </source>
</evidence>
<evidence type="ECO:0000259" key="3">
    <source>
        <dbReference type="Pfam" id="PF13007"/>
    </source>
</evidence>
<feature type="region of interest" description="Disordered" evidence="1">
    <location>
        <begin position="26"/>
        <end position="53"/>
    </location>
</feature>
<dbReference type="AlphaFoldDB" id="A0A3E1EUP2"/>
<dbReference type="PANTHER" id="PTHR33678:SF1">
    <property type="entry name" value="BLL1576 PROTEIN"/>
    <property type="match status" value="1"/>
</dbReference>
<dbReference type="InterPro" id="IPR052344">
    <property type="entry name" value="Transposase-related"/>
</dbReference>
<dbReference type="InterPro" id="IPR039552">
    <property type="entry name" value="IS66_C"/>
</dbReference>
<reference evidence="5 6" key="1">
    <citation type="submission" date="2018-08" db="EMBL/GenBank/DDBJ databases">
        <title>The draft genome squence of Brumimicrobium sp. N62.</title>
        <authorList>
            <person name="Du Z.-J."/>
            <person name="Luo H.-R."/>
        </authorList>
    </citation>
    <scope>NUCLEOTIDE SEQUENCE [LARGE SCALE GENOMIC DNA]</scope>
    <source>
        <strain evidence="5 6">N62</strain>
    </source>
</reference>
<feature type="domain" description="Transposase IS66 C-terminal" evidence="4">
    <location>
        <begin position="504"/>
        <end position="539"/>
    </location>
</feature>
<name>A0A3E1EUP2_9FLAO</name>
<feature type="domain" description="Transposase IS66 central" evidence="2">
    <location>
        <begin position="217"/>
        <end position="496"/>
    </location>
</feature>
<dbReference type="Pfam" id="PF13007">
    <property type="entry name" value="LZ_Tnp_IS66"/>
    <property type="match status" value="1"/>
</dbReference>
<feature type="domain" description="Transposase TnpC homeodomain" evidence="3">
    <location>
        <begin position="82"/>
        <end position="157"/>
    </location>
</feature>
<gene>
    <name evidence="5" type="ORF">DXU93_14020</name>
</gene>
<proteinExistence type="predicted"/>
<evidence type="ECO:0000259" key="4">
    <source>
        <dbReference type="Pfam" id="PF13817"/>
    </source>
</evidence>